<dbReference type="Gene3D" id="1.10.3730.20">
    <property type="match status" value="1"/>
</dbReference>
<feature type="transmembrane region" description="Helical" evidence="3">
    <location>
        <begin position="282"/>
        <end position="301"/>
    </location>
</feature>
<dbReference type="EMBL" id="LS992241">
    <property type="protein sequence ID" value="SYX83467.1"/>
    <property type="molecule type" value="Genomic_DNA"/>
</dbReference>
<feature type="domain" description="EamA" evidence="4">
    <location>
        <begin position="169"/>
        <end position="298"/>
    </location>
</feature>
<name>A0A383R8J6_PAEAL</name>
<organism evidence="5 6">
    <name type="scientific">Paenibacillus alvei</name>
    <name type="common">Bacillus alvei</name>
    <dbReference type="NCBI Taxonomy" id="44250"/>
    <lineage>
        <taxon>Bacteria</taxon>
        <taxon>Bacillati</taxon>
        <taxon>Bacillota</taxon>
        <taxon>Bacilli</taxon>
        <taxon>Bacillales</taxon>
        <taxon>Paenibacillaceae</taxon>
        <taxon>Paenibacillus</taxon>
    </lineage>
</organism>
<dbReference type="Pfam" id="PF00892">
    <property type="entry name" value="EamA"/>
    <property type="match status" value="2"/>
</dbReference>
<dbReference type="GO" id="GO:0016020">
    <property type="term" value="C:membrane"/>
    <property type="evidence" value="ECO:0007669"/>
    <property type="project" value="InterPro"/>
</dbReference>
<comment type="subcellular location">
    <subcellularLocation>
        <location evidence="1">Endomembrane system</location>
        <topology evidence="1">Multi-pass membrane protein</topology>
    </subcellularLocation>
</comment>
<dbReference type="SUPFAM" id="SSF103481">
    <property type="entry name" value="Multidrug resistance efflux transporter EmrE"/>
    <property type="match status" value="2"/>
</dbReference>
<feature type="transmembrane region" description="Helical" evidence="3">
    <location>
        <begin position="139"/>
        <end position="160"/>
    </location>
</feature>
<feature type="domain" description="EamA" evidence="4">
    <location>
        <begin position="27"/>
        <end position="155"/>
    </location>
</feature>
<gene>
    <name evidence="5" type="primary">yxxF</name>
    <name evidence="5" type="ORF">PBLR_11889</name>
</gene>
<dbReference type="InterPro" id="IPR000620">
    <property type="entry name" value="EamA_dom"/>
</dbReference>
<feature type="transmembrane region" description="Helical" evidence="3">
    <location>
        <begin position="21"/>
        <end position="41"/>
    </location>
</feature>
<feature type="transmembrane region" description="Helical" evidence="3">
    <location>
        <begin position="166"/>
        <end position="187"/>
    </location>
</feature>
<feature type="transmembrane region" description="Helical" evidence="3">
    <location>
        <begin position="227"/>
        <end position="246"/>
    </location>
</feature>
<dbReference type="PANTHER" id="PTHR22911">
    <property type="entry name" value="ACYL-MALONYL CONDENSING ENZYME-RELATED"/>
    <property type="match status" value="1"/>
</dbReference>
<dbReference type="PANTHER" id="PTHR22911:SF102">
    <property type="entry name" value="MEMBRANE PROTEIN"/>
    <property type="match status" value="1"/>
</dbReference>
<feature type="transmembrane region" description="Helical" evidence="3">
    <location>
        <begin position="84"/>
        <end position="101"/>
    </location>
</feature>
<evidence type="ECO:0000256" key="3">
    <source>
        <dbReference type="SAM" id="Phobius"/>
    </source>
</evidence>
<dbReference type="FunFam" id="1.10.3730.20:FF:000010">
    <property type="entry name" value="EamA family transporter"/>
    <property type="match status" value="1"/>
</dbReference>
<feature type="transmembrane region" description="Helical" evidence="3">
    <location>
        <begin position="107"/>
        <end position="132"/>
    </location>
</feature>
<feature type="transmembrane region" description="Helical" evidence="3">
    <location>
        <begin position="194"/>
        <end position="215"/>
    </location>
</feature>
<keyword evidence="3" id="KW-0472">Membrane</keyword>
<comment type="similarity">
    <text evidence="2">Belongs to the EamA transporter family.</text>
</comment>
<feature type="transmembrane region" description="Helical" evidence="3">
    <location>
        <begin position="258"/>
        <end position="276"/>
    </location>
</feature>
<evidence type="ECO:0000256" key="1">
    <source>
        <dbReference type="ARBA" id="ARBA00004127"/>
    </source>
</evidence>
<keyword evidence="3" id="KW-1133">Transmembrane helix</keyword>
<dbReference type="InterPro" id="IPR037185">
    <property type="entry name" value="EmrE-like"/>
</dbReference>
<dbReference type="AlphaFoldDB" id="A0A383R8J6"/>
<proteinExistence type="inferred from homology"/>
<evidence type="ECO:0000313" key="6">
    <source>
        <dbReference type="Proteomes" id="UP000304148"/>
    </source>
</evidence>
<feature type="transmembrane region" description="Helical" evidence="3">
    <location>
        <begin position="53"/>
        <end position="72"/>
    </location>
</feature>
<evidence type="ECO:0000313" key="5">
    <source>
        <dbReference type="EMBL" id="SYX83467.1"/>
    </source>
</evidence>
<reference evidence="6" key="1">
    <citation type="submission" date="2018-08" db="EMBL/GenBank/DDBJ databases">
        <authorList>
            <person name="Chevrot R."/>
        </authorList>
    </citation>
    <scope>NUCLEOTIDE SEQUENCE [LARGE SCALE GENOMIC DNA]</scope>
</reference>
<evidence type="ECO:0000259" key="4">
    <source>
        <dbReference type="Pfam" id="PF00892"/>
    </source>
</evidence>
<sequence length="316" mass="35067">MKFIHQERYIKEVVIVLKWNNSLPMMKMIISMCIFGSIGFFSEHTGLPSMELVFIRCICATLFLGICWAASGQYRREQWSKRELLQTIACGVFLVGNWVFLFKSFEWMSITIAISIYHLAPVIVVLVGSILFKEKLTVWSILSVGICFIGTVLVIGIEGGASLDELFTSGVVWAFMAAVFYAMTTLIGKGVVQLSGYAITIVQTSLGIVLLLPFVDMSSYGALTWSNWFAIVATGFIHTGFVYLLFFDSLRELPTRVISVLVFLDPAVAILLDTWITGFRPTGMQIGGIVLIFAGMACAMIKPKAKARLSYDGTQH</sequence>
<dbReference type="Proteomes" id="UP000304148">
    <property type="component" value="Chromosome"/>
</dbReference>
<accession>A0A383R8J6</accession>
<protein>
    <submittedName>
        <fullName evidence="5">Putative transporter</fullName>
    </submittedName>
</protein>
<keyword evidence="3" id="KW-0812">Transmembrane</keyword>
<evidence type="ECO:0000256" key="2">
    <source>
        <dbReference type="ARBA" id="ARBA00007362"/>
    </source>
</evidence>